<organism evidence="2 3">
    <name type="scientific">Electrophorus electricus</name>
    <name type="common">Electric eel</name>
    <name type="synonym">Gymnotus electricus</name>
    <dbReference type="NCBI Taxonomy" id="8005"/>
    <lineage>
        <taxon>Eukaryota</taxon>
        <taxon>Metazoa</taxon>
        <taxon>Chordata</taxon>
        <taxon>Craniata</taxon>
        <taxon>Vertebrata</taxon>
        <taxon>Euteleostomi</taxon>
        <taxon>Actinopterygii</taxon>
        <taxon>Neopterygii</taxon>
        <taxon>Teleostei</taxon>
        <taxon>Ostariophysi</taxon>
        <taxon>Gymnotiformes</taxon>
        <taxon>Gymnotoidei</taxon>
        <taxon>Gymnotidae</taxon>
        <taxon>Electrophorus</taxon>
    </lineage>
</organism>
<dbReference type="InterPro" id="IPR047579">
    <property type="entry name" value="DD_CABYR_SP17"/>
</dbReference>
<evidence type="ECO:0000313" key="3">
    <source>
        <dbReference type="Proteomes" id="UP000314983"/>
    </source>
</evidence>
<protein>
    <recommendedName>
        <fullName evidence="1">RIIa domain-containing protein</fullName>
    </recommendedName>
</protein>
<reference evidence="2" key="3">
    <citation type="submission" date="2020-05" db="EMBL/GenBank/DDBJ databases">
        <title>Electrophorus electricus (electric eel) genome, fEleEle1, primary haplotype.</title>
        <authorList>
            <person name="Myers G."/>
            <person name="Meyer A."/>
            <person name="Fedrigo O."/>
            <person name="Formenti G."/>
            <person name="Rhie A."/>
            <person name="Tracey A."/>
            <person name="Sims Y."/>
            <person name="Jarvis E.D."/>
        </authorList>
    </citation>
    <scope>NUCLEOTIDE SEQUENCE [LARGE SCALE GENOMIC DNA]</scope>
</reference>
<feature type="domain" description="RIIa" evidence="1">
    <location>
        <begin position="12"/>
        <end position="49"/>
    </location>
</feature>
<sequence length="67" mass="7746">MSIPPRNTTIPDGLAILLEALSRAAFRHHPENLIDFASLFFDELRQFRSNMDNLIKEFRRTKGGKCK</sequence>
<dbReference type="SUPFAM" id="SSF47391">
    <property type="entry name" value="Dimerization-anchoring domain of cAMP-dependent PK regulatory subunit"/>
    <property type="match status" value="1"/>
</dbReference>
<reference evidence="3" key="2">
    <citation type="journal article" date="2017" name="Sci. Adv.">
        <title>A tail of two voltages: Proteomic comparison of the three electric organs of the electric eel.</title>
        <authorList>
            <person name="Traeger L.L."/>
            <person name="Sabat G."/>
            <person name="Barrett-Wilt G.A."/>
            <person name="Wells G.B."/>
            <person name="Sussman M.R."/>
        </authorList>
    </citation>
    <scope>NUCLEOTIDE SEQUENCE [LARGE SCALE GENOMIC DNA]</scope>
</reference>
<reference evidence="3" key="1">
    <citation type="journal article" date="2014" name="Science">
        <title>Nonhuman genetics. Genomic basis for the convergent evolution of electric organs.</title>
        <authorList>
            <person name="Gallant J.R."/>
            <person name="Traeger L.L."/>
            <person name="Volkening J.D."/>
            <person name="Moffett H."/>
            <person name="Chen P.H."/>
            <person name="Novina C.D."/>
            <person name="Phillips G.N.Jr."/>
            <person name="Anand R."/>
            <person name="Wells G.B."/>
            <person name="Pinch M."/>
            <person name="Guth R."/>
            <person name="Unguez G.A."/>
            <person name="Albert J.S."/>
            <person name="Zakon H.H."/>
            <person name="Samanta M.P."/>
            <person name="Sussman M.R."/>
        </authorList>
    </citation>
    <scope>NUCLEOTIDE SEQUENCE [LARGE SCALE GENOMIC DNA]</scope>
</reference>
<dbReference type="OMA" id="IGKYHRW"/>
<accession>A0A4W4GXT1</accession>
<dbReference type="Proteomes" id="UP000314983">
    <property type="component" value="Chromosome 19"/>
</dbReference>
<keyword evidence="3" id="KW-1185">Reference proteome</keyword>
<dbReference type="AlphaFoldDB" id="A0A4W4GXT1"/>
<reference evidence="2" key="4">
    <citation type="submission" date="2025-08" db="UniProtKB">
        <authorList>
            <consortium name="Ensembl"/>
        </authorList>
    </citation>
    <scope>IDENTIFICATION</scope>
</reference>
<name>A0A4W4GXT1_ELEEL</name>
<dbReference type="Gene3D" id="1.20.890.10">
    <property type="entry name" value="cAMP-dependent protein kinase regulatory subunit, dimerization-anchoring domain"/>
    <property type="match status" value="1"/>
</dbReference>
<dbReference type="CDD" id="cd12100">
    <property type="entry name" value="DD_CABYR_SP17"/>
    <property type="match status" value="1"/>
</dbReference>
<dbReference type="Pfam" id="PF02197">
    <property type="entry name" value="RIIa"/>
    <property type="match status" value="1"/>
</dbReference>
<dbReference type="SMART" id="SM00394">
    <property type="entry name" value="RIIa"/>
    <property type="match status" value="1"/>
</dbReference>
<dbReference type="Ensembl" id="ENSEEET00000041619.2">
    <property type="protein sequence ID" value="ENSEEEP00000041145.1"/>
    <property type="gene ID" value="ENSEEEG00000019474.2"/>
</dbReference>
<proteinExistence type="predicted"/>
<dbReference type="InterPro" id="IPR003117">
    <property type="entry name" value="cAMP_dep_PK_reg_su_I/II_a/b"/>
</dbReference>
<evidence type="ECO:0000259" key="1">
    <source>
        <dbReference type="SMART" id="SM00394"/>
    </source>
</evidence>
<evidence type="ECO:0000313" key="2">
    <source>
        <dbReference type="Ensembl" id="ENSEEEP00000041145.1"/>
    </source>
</evidence>
<reference evidence="2" key="5">
    <citation type="submission" date="2025-09" db="UniProtKB">
        <authorList>
            <consortium name="Ensembl"/>
        </authorList>
    </citation>
    <scope>IDENTIFICATION</scope>
</reference>